<feature type="compositionally biased region" description="Pro residues" evidence="3">
    <location>
        <begin position="1016"/>
        <end position="1037"/>
    </location>
</feature>
<feature type="region of interest" description="Disordered" evidence="3">
    <location>
        <begin position="218"/>
        <end position="264"/>
    </location>
</feature>
<keyword evidence="2" id="KW-0175">Coiled coil</keyword>
<dbReference type="InterPro" id="IPR036875">
    <property type="entry name" value="Znf_CCHC_sf"/>
</dbReference>
<feature type="compositionally biased region" description="Basic residues" evidence="3">
    <location>
        <begin position="1041"/>
        <end position="1051"/>
    </location>
</feature>
<feature type="coiled-coil region" evidence="2">
    <location>
        <begin position="127"/>
        <end position="154"/>
    </location>
</feature>
<feature type="region of interest" description="Disordered" evidence="3">
    <location>
        <begin position="998"/>
        <end position="1051"/>
    </location>
</feature>
<comment type="caution">
    <text evidence="5">The sequence shown here is derived from an EMBL/GenBank/DDBJ whole genome shotgun (WGS) entry which is preliminary data.</text>
</comment>
<dbReference type="SUPFAM" id="SSF57756">
    <property type="entry name" value="Retrovirus zinc finger-like domains"/>
    <property type="match status" value="1"/>
</dbReference>
<dbReference type="Pfam" id="PF00098">
    <property type="entry name" value="zf-CCHC"/>
    <property type="match status" value="1"/>
</dbReference>
<evidence type="ECO:0000256" key="3">
    <source>
        <dbReference type="SAM" id="MobiDB-lite"/>
    </source>
</evidence>
<evidence type="ECO:0000313" key="6">
    <source>
        <dbReference type="Proteomes" id="UP001176961"/>
    </source>
</evidence>
<dbReference type="AlphaFoldDB" id="A0AA36GW65"/>
<dbReference type="SMART" id="SM00343">
    <property type="entry name" value="ZnF_C2HC"/>
    <property type="match status" value="1"/>
</dbReference>
<sequence>MDSLMEQSASGHATPPPHTPASQEALSNWNSLEVSDSQFGDILTFMGDVLDSQIRHLSRVKRDQILISLRERLQVSLGGELDHAGSSHSALCDKFQMSVEELLEYIPMASSHSQMVVRLGARLGCEIDEVEAVVEDKAATIADLENRLAASQSKIRLEALNSARREEDLQTQILVLQERVKELSGPSQDSPATASASLVEGECELSYSVRENYRTLQSVNNRVQGSRVRREATAGPHCDPPRASPKSSRPSSAMSSQGSTISESLSIIDMGSRDGIGAGNPVRDMFTMFKEVFKAQSVASVPRYTGKNSLSDFLRALEVKFPASVWQDRDRRDILVNHLEGTAKAVFKSLPQSVREGSFKGVVEALKQARRNPCDRLKNIREWEQLSKRNGETVVDFCCRMEDLSRRIHPSCEWDFIRGSKLYSCLESWQDSYHMLAALDSPEGQVYEAVKKVARRLEKLQDGAVRHPSDSNVRAKRVNAYVKPQVEARYPAGPSKPLVSGATNKAPVKCFTCGEVGHISSRCDKRNQSTANRFPQGRGMRCIQPHSSAVGGITLADDVEGWCKTVQANHAKVDASPKAIGEPCLCEVEVFGINTKALIDTGSVVSIVPVGFLKLARQQGVDFNTQARRVVDSKQRKLVDASGNLMSFLGELVAKVSIHGNGSIPVHLHVQKTEDTTLLLGTNALSELGIALTFPTLPNKGSTDCQQVHAVARVVIPPGCVATVQIEGSSQSGPCLFWSRHDRIESGVCAVEQSKSEISVLNRESEPWVIQKGEQLGTWSHDSWIDPRISELPGDMLVLKQPTLVEDAERIGNLVGLLDANRRAGPMPIEIRRETLIICNECQTRQLEMSWKTRPWKHRFGMLDRGKSAGRHPEFASQLHQHRNAADKRLFSTMMMLWESILAALLLIFVHAEDYQPYRYPSHAPIWNLANGVPEKQTIVLNSDMVLWKSILAALLLVFVHAEIRHRSPHPSRAPIWNLPPGQLPFPVDALLQLANQVPQPRPGNQVPQRPINQLPGPPNNIGPPQIPQGPHPPGPLAPVARHRREMKKHA</sequence>
<organism evidence="5 6">
    <name type="scientific">Cylicocyclus nassatus</name>
    <name type="common">Nematode worm</name>
    <dbReference type="NCBI Taxonomy" id="53992"/>
    <lineage>
        <taxon>Eukaryota</taxon>
        <taxon>Metazoa</taxon>
        <taxon>Ecdysozoa</taxon>
        <taxon>Nematoda</taxon>
        <taxon>Chromadorea</taxon>
        <taxon>Rhabditida</taxon>
        <taxon>Rhabditina</taxon>
        <taxon>Rhabditomorpha</taxon>
        <taxon>Strongyloidea</taxon>
        <taxon>Strongylidae</taxon>
        <taxon>Cylicocyclus</taxon>
    </lineage>
</organism>
<dbReference type="Gene3D" id="2.40.70.10">
    <property type="entry name" value="Acid Proteases"/>
    <property type="match status" value="1"/>
</dbReference>
<keyword evidence="1" id="KW-0862">Zinc</keyword>
<feature type="region of interest" description="Disordered" evidence="3">
    <location>
        <begin position="1"/>
        <end position="24"/>
    </location>
</feature>
<dbReference type="GO" id="GO:0019899">
    <property type="term" value="F:enzyme binding"/>
    <property type="evidence" value="ECO:0007669"/>
    <property type="project" value="UniProtKB-ARBA"/>
</dbReference>
<feature type="compositionally biased region" description="Polar residues" evidence="3">
    <location>
        <begin position="1"/>
        <end position="11"/>
    </location>
</feature>
<feature type="domain" description="CCHC-type" evidence="4">
    <location>
        <begin position="509"/>
        <end position="525"/>
    </location>
</feature>
<keyword evidence="6" id="KW-1185">Reference proteome</keyword>
<gene>
    <name evidence="5" type="ORF">CYNAS_LOCUS11453</name>
</gene>
<evidence type="ECO:0000259" key="4">
    <source>
        <dbReference type="PROSITE" id="PS50158"/>
    </source>
</evidence>
<dbReference type="InterPro" id="IPR001878">
    <property type="entry name" value="Znf_CCHC"/>
</dbReference>
<evidence type="ECO:0000313" key="5">
    <source>
        <dbReference type="EMBL" id="CAJ0599470.1"/>
    </source>
</evidence>
<evidence type="ECO:0000256" key="2">
    <source>
        <dbReference type="SAM" id="Coils"/>
    </source>
</evidence>
<dbReference type="Proteomes" id="UP001176961">
    <property type="component" value="Unassembled WGS sequence"/>
</dbReference>
<keyword evidence="1" id="KW-0479">Metal-binding</keyword>
<accession>A0AA36GW65</accession>
<dbReference type="PROSITE" id="PS50158">
    <property type="entry name" value="ZF_CCHC"/>
    <property type="match status" value="1"/>
</dbReference>
<reference evidence="5" key="1">
    <citation type="submission" date="2023-07" db="EMBL/GenBank/DDBJ databases">
        <authorList>
            <consortium name="CYATHOMIX"/>
        </authorList>
    </citation>
    <scope>NUCLEOTIDE SEQUENCE</scope>
    <source>
        <strain evidence="5">N/A</strain>
    </source>
</reference>
<name>A0AA36GW65_CYLNA</name>
<dbReference type="GO" id="GO:0008270">
    <property type="term" value="F:zinc ion binding"/>
    <property type="evidence" value="ECO:0007669"/>
    <property type="project" value="UniProtKB-KW"/>
</dbReference>
<protein>
    <recommendedName>
        <fullName evidence="4">CCHC-type domain-containing protein</fullName>
    </recommendedName>
</protein>
<keyword evidence="1" id="KW-0863">Zinc-finger</keyword>
<dbReference type="InterPro" id="IPR021109">
    <property type="entry name" value="Peptidase_aspartic_dom_sf"/>
</dbReference>
<dbReference type="CDD" id="cd00303">
    <property type="entry name" value="retropepsin_like"/>
    <property type="match status" value="1"/>
</dbReference>
<evidence type="ECO:0000256" key="1">
    <source>
        <dbReference type="PROSITE-ProRule" id="PRU00047"/>
    </source>
</evidence>
<feature type="compositionally biased region" description="Low complexity" evidence="3">
    <location>
        <begin position="244"/>
        <end position="256"/>
    </location>
</feature>
<dbReference type="GO" id="GO:0005737">
    <property type="term" value="C:cytoplasm"/>
    <property type="evidence" value="ECO:0007669"/>
    <property type="project" value="UniProtKB-ARBA"/>
</dbReference>
<proteinExistence type="predicted"/>
<dbReference type="GO" id="GO:0003676">
    <property type="term" value="F:nucleic acid binding"/>
    <property type="evidence" value="ECO:0007669"/>
    <property type="project" value="InterPro"/>
</dbReference>
<dbReference type="EMBL" id="CATQJL010000223">
    <property type="protein sequence ID" value="CAJ0599470.1"/>
    <property type="molecule type" value="Genomic_DNA"/>
</dbReference>